<accession>A0ACC0V792</accession>
<dbReference type="Proteomes" id="UP001163324">
    <property type="component" value="Chromosome 3"/>
</dbReference>
<evidence type="ECO:0000313" key="2">
    <source>
        <dbReference type="Proteomes" id="UP001163324"/>
    </source>
</evidence>
<dbReference type="EMBL" id="CM047942">
    <property type="protein sequence ID" value="KAI9902148.1"/>
    <property type="molecule type" value="Genomic_DNA"/>
</dbReference>
<sequence>MPINIPGFYFDATRNRYFKIEGSQTAPAHASYSSDSVKRRRIDDREREALSRERSRLARGGNVRRAAAVWGDDLAGGLLERELGVRSRAAGDVGAAGWAAGAGSLGGLGMAEDGVGDAMSCFWVGTPRDMDVGVAVVPMANRCTARYVLTDSYGSIDCRPDSPFNPYGGNSLFSVGNCEGRRPTSISYSPLRNSLLTTSAESGINSVLDSIEPETHPESRRWIFNIDSRLQYHKEESLLRRRQDLFREANLCVAQRAPGPVHALLGTSDGVFALSEDNSVRRLPDPGGPRSEIFALDFRPSDPNCFIAGGRDVSSHALPAAAGNRRQQQQRGKHKQQQLRGRKPDSTSLARVYDLRMPGGPTSSFRLPSTANHLRWVSEHHFVASHLRSGLALHDVRFEKRDPHHPGNSNSGGTRQSPSEEPSRPVLVFSEHRNEAHVRAGLDVSSSLGLCAAAQDDGTVKVFSLRTGKWLRSGKGAVHRPRAHHHSSSSLPKQQHGRRTMPETTAATARGGIEDIRRDRPVQALRFARMPRERCESLFVAEGWDLVKYGFGSTSLADDDDDGGGEDGGDEG</sequence>
<proteinExistence type="predicted"/>
<organism evidence="1 2">
    <name type="scientific">Trichothecium roseum</name>
    <dbReference type="NCBI Taxonomy" id="47278"/>
    <lineage>
        <taxon>Eukaryota</taxon>
        <taxon>Fungi</taxon>
        <taxon>Dikarya</taxon>
        <taxon>Ascomycota</taxon>
        <taxon>Pezizomycotina</taxon>
        <taxon>Sordariomycetes</taxon>
        <taxon>Hypocreomycetidae</taxon>
        <taxon>Hypocreales</taxon>
        <taxon>Hypocreales incertae sedis</taxon>
        <taxon>Trichothecium</taxon>
    </lineage>
</organism>
<comment type="caution">
    <text evidence="1">The sequence shown here is derived from an EMBL/GenBank/DDBJ whole genome shotgun (WGS) entry which is preliminary data.</text>
</comment>
<evidence type="ECO:0000313" key="1">
    <source>
        <dbReference type="EMBL" id="KAI9902148.1"/>
    </source>
</evidence>
<reference evidence="1" key="1">
    <citation type="submission" date="2022-10" db="EMBL/GenBank/DDBJ databases">
        <title>Complete Genome of Trichothecium roseum strain YXFP-22015, a Plant Pathogen Isolated from Citrus.</title>
        <authorList>
            <person name="Wang Y."/>
            <person name="Zhu L."/>
        </authorList>
    </citation>
    <scope>NUCLEOTIDE SEQUENCE</scope>
    <source>
        <strain evidence="1">YXFP-22015</strain>
    </source>
</reference>
<keyword evidence="2" id="KW-1185">Reference proteome</keyword>
<protein>
    <submittedName>
        <fullName evidence="1">Uncharacterized protein</fullName>
    </submittedName>
</protein>
<gene>
    <name evidence="1" type="ORF">N3K66_003965</name>
</gene>
<name>A0ACC0V792_9HYPO</name>